<sequence>MSRVELSSWGAWCMGVCRSCGLTLHVSGIAPAVLGYIDSGSGLEFATWPLDADDGEAPSIKPGCATQHFLLSILLSPGGELVFVARLPTIFSRWLGAIQNYLPLP</sequence>
<comment type="caution">
    <text evidence="1">The sequence shown here is derived from an EMBL/GenBank/DDBJ whole genome shotgun (WGS) entry which is preliminary data.</text>
</comment>
<reference evidence="1 2" key="1">
    <citation type="journal article" date="2018" name="PLoS Genet.">
        <title>Population sequencing reveals clonal diversity and ancestral inbreeding in the grapevine cultivar Chardonnay.</title>
        <authorList>
            <person name="Roach M.J."/>
            <person name="Johnson D.L."/>
            <person name="Bohlmann J."/>
            <person name="van Vuuren H.J."/>
            <person name="Jones S.J."/>
            <person name="Pretorius I.S."/>
            <person name="Schmidt S.A."/>
            <person name="Borneman A.R."/>
        </authorList>
    </citation>
    <scope>NUCLEOTIDE SEQUENCE [LARGE SCALE GENOMIC DNA]</scope>
    <source>
        <strain evidence="2">cv. Chardonnay</strain>
        <tissue evidence="1">Leaf</tissue>
    </source>
</reference>
<organism evidence="1 2">
    <name type="scientific">Vitis vinifera</name>
    <name type="common">Grape</name>
    <dbReference type="NCBI Taxonomy" id="29760"/>
    <lineage>
        <taxon>Eukaryota</taxon>
        <taxon>Viridiplantae</taxon>
        <taxon>Streptophyta</taxon>
        <taxon>Embryophyta</taxon>
        <taxon>Tracheophyta</taxon>
        <taxon>Spermatophyta</taxon>
        <taxon>Magnoliopsida</taxon>
        <taxon>eudicotyledons</taxon>
        <taxon>Gunneridae</taxon>
        <taxon>Pentapetalae</taxon>
        <taxon>rosids</taxon>
        <taxon>Vitales</taxon>
        <taxon>Vitaceae</taxon>
        <taxon>Viteae</taxon>
        <taxon>Vitis</taxon>
    </lineage>
</organism>
<dbReference type="Proteomes" id="UP000288805">
    <property type="component" value="Unassembled WGS sequence"/>
</dbReference>
<dbReference type="EMBL" id="QGNW01000203">
    <property type="protein sequence ID" value="RVW85473.1"/>
    <property type="molecule type" value="Genomic_DNA"/>
</dbReference>
<gene>
    <name evidence="1" type="ORF">CK203_044045</name>
</gene>
<proteinExistence type="predicted"/>
<name>A0A438HLX2_VITVI</name>
<evidence type="ECO:0000313" key="1">
    <source>
        <dbReference type="EMBL" id="RVW85473.1"/>
    </source>
</evidence>
<evidence type="ECO:0000313" key="2">
    <source>
        <dbReference type="Proteomes" id="UP000288805"/>
    </source>
</evidence>
<accession>A0A438HLX2</accession>
<protein>
    <submittedName>
        <fullName evidence="1">Uncharacterized protein</fullName>
    </submittedName>
</protein>
<dbReference type="AlphaFoldDB" id="A0A438HLX2"/>